<protein>
    <recommendedName>
        <fullName evidence="3">EXLDI protein</fullName>
    </recommendedName>
</protein>
<gene>
    <name evidence="1" type="ORF">KB1_22040</name>
</gene>
<reference evidence="1" key="1">
    <citation type="submission" date="2021-06" db="EMBL/GenBank/DDBJ databases">
        <title>Genome sequence of Cutibacterium modestum strain KB17-24694.</title>
        <authorList>
            <person name="Dekio I."/>
            <person name="Asahina A."/>
            <person name="Nishida M."/>
        </authorList>
    </citation>
    <scope>NUCLEOTIDE SEQUENCE</scope>
    <source>
        <strain evidence="1">KB17-24694</strain>
    </source>
</reference>
<evidence type="ECO:0000313" key="2">
    <source>
        <dbReference type="Proteomes" id="UP000825072"/>
    </source>
</evidence>
<dbReference type="RefSeq" id="WP_002528081.1">
    <property type="nucleotide sequence ID" value="NZ_AP024747.1"/>
</dbReference>
<evidence type="ECO:0000313" key="1">
    <source>
        <dbReference type="EMBL" id="BCY26214.1"/>
    </source>
</evidence>
<organism evidence="1 2">
    <name type="scientific">Cutibacterium modestum</name>
    <dbReference type="NCBI Taxonomy" id="2559073"/>
    <lineage>
        <taxon>Bacteria</taxon>
        <taxon>Bacillati</taxon>
        <taxon>Actinomycetota</taxon>
        <taxon>Actinomycetes</taxon>
        <taxon>Propionibacteriales</taxon>
        <taxon>Propionibacteriaceae</taxon>
        <taxon>Cutibacterium</taxon>
    </lineage>
</organism>
<dbReference type="EMBL" id="AP024747">
    <property type="protein sequence ID" value="BCY26214.1"/>
    <property type="molecule type" value="Genomic_DNA"/>
</dbReference>
<accession>A0AAD1NWX4</accession>
<dbReference type="InterPro" id="IPR027580">
    <property type="entry name" value="EXLDI"/>
</dbReference>
<sequence length="174" mass="19843">MCIVMFMPTRNVYVSDKDQALFREAAEIAGGLSPAVSEALHEYVQRRRLVAASLKQIEVDLRSEGVDRRVSFMGRRLARVQRDHKQGHRVDTVYVTAKSQIAVVSKVQRSLPGWAEGRENLWSHPETWDRNFWTAGDRTLAVFADLDELRTADTDLADRVESAMRVVPYQVLDI</sequence>
<dbReference type="NCBIfam" id="TIGR04342">
    <property type="entry name" value="EXLDI"/>
    <property type="match status" value="1"/>
</dbReference>
<dbReference type="GeneID" id="92881394"/>
<dbReference type="AlphaFoldDB" id="A0AAD1NWX4"/>
<dbReference type="Proteomes" id="UP000825072">
    <property type="component" value="Chromosome 1"/>
</dbReference>
<proteinExistence type="predicted"/>
<name>A0AAD1NWX4_9ACTN</name>
<evidence type="ECO:0008006" key="3">
    <source>
        <dbReference type="Google" id="ProtNLM"/>
    </source>
</evidence>